<dbReference type="SMART" id="SM00431">
    <property type="entry name" value="SCAN"/>
    <property type="match status" value="1"/>
</dbReference>
<protein>
    <recommendedName>
        <fullName evidence="4">SCAN box domain-containing protein</fullName>
    </recommendedName>
</protein>
<evidence type="ECO:0000256" key="3">
    <source>
        <dbReference type="SAM" id="MobiDB-lite"/>
    </source>
</evidence>
<dbReference type="PROSITE" id="PS50804">
    <property type="entry name" value="SCAN_BOX"/>
    <property type="match status" value="1"/>
</dbReference>
<feature type="domain" description="SCAN box" evidence="4">
    <location>
        <begin position="16"/>
        <end position="94"/>
    </location>
</feature>
<keyword evidence="6" id="KW-1185">Reference proteome</keyword>
<feature type="compositionally biased region" description="Polar residues" evidence="3">
    <location>
        <begin position="317"/>
        <end position="328"/>
    </location>
</feature>
<feature type="region of interest" description="Disordered" evidence="3">
    <location>
        <begin position="495"/>
        <end position="554"/>
    </location>
</feature>
<dbReference type="AlphaFoldDB" id="A0A452HPV0"/>
<feature type="compositionally biased region" description="Acidic residues" evidence="3">
    <location>
        <begin position="495"/>
        <end position="512"/>
    </location>
</feature>
<dbReference type="Gene3D" id="1.10.4020.10">
    <property type="entry name" value="DNA breaking-rejoining enzymes"/>
    <property type="match status" value="1"/>
</dbReference>
<reference evidence="5" key="2">
    <citation type="submission" date="2025-08" db="UniProtKB">
        <authorList>
            <consortium name="Ensembl"/>
        </authorList>
    </citation>
    <scope>IDENTIFICATION</scope>
</reference>
<evidence type="ECO:0000256" key="2">
    <source>
        <dbReference type="ARBA" id="ARBA00006991"/>
    </source>
</evidence>
<comment type="similarity">
    <text evidence="2">Belongs to the krueppel C2H2-type zinc-finger protein family.</text>
</comment>
<reference evidence="5" key="3">
    <citation type="submission" date="2025-09" db="UniProtKB">
        <authorList>
            <consortium name="Ensembl"/>
        </authorList>
    </citation>
    <scope>IDENTIFICATION</scope>
</reference>
<dbReference type="Pfam" id="PF13837">
    <property type="entry name" value="Myb_DNA-bind_4"/>
    <property type="match status" value="1"/>
</dbReference>
<evidence type="ECO:0000313" key="6">
    <source>
        <dbReference type="Proteomes" id="UP000291020"/>
    </source>
</evidence>
<dbReference type="Pfam" id="PF17919">
    <property type="entry name" value="RT_RNaseH_2"/>
    <property type="match status" value="1"/>
</dbReference>
<dbReference type="STRING" id="38772.ENSGAGP00000017026"/>
<dbReference type="Proteomes" id="UP000291020">
    <property type="component" value="Unassembled WGS sequence"/>
</dbReference>
<accession>A0A452HPV0</accession>
<proteinExistence type="inferred from homology"/>
<dbReference type="FunFam" id="3.30.70.270:FF:000020">
    <property type="entry name" value="Transposon Tf2-6 polyprotein-like Protein"/>
    <property type="match status" value="1"/>
</dbReference>
<dbReference type="InterPro" id="IPR038269">
    <property type="entry name" value="SCAN_sf"/>
</dbReference>
<evidence type="ECO:0000259" key="4">
    <source>
        <dbReference type="PROSITE" id="PS50804"/>
    </source>
</evidence>
<dbReference type="InterPro" id="IPR044822">
    <property type="entry name" value="Myb_DNA-bind_4"/>
</dbReference>
<organism evidence="5 6">
    <name type="scientific">Gopherus agassizii</name>
    <name type="common">Agassiz's desert tortoise</name>
    <dbReference type="NCBI Taxonomy" id="38772"/>
    <lineage>
        <taxon>Eukaryota</taxon>
        <taxon>Metazoa</taxon>
        <taxon>Chordata</taxon>
        <taxon>Craniata</taxon>
        <taxon>Vertebrata</taxon>
        <taxon>Euteleostomi</taxon>
        <taxon>Archelosauria</taxon>
        <taxon>Testudinata</taxon>
        <taxon>Testudines</taxon>
        <taxon>Cryptodira</taxon>
        <taxon>Durocryptodira</taxon>
        <taxon>Testudinoidea</taxon>
        <taxon>Testudinidae</taxon>
        <taxon>Gopherus</taxon>
    </lineage>
</organism>
<feature type="region of interest" description="Disordered" evidence="3">
    <location>
        <begin position="365"/>
        <end position="413"/>
    </location>
</feature>
<comment type="function">
    <text evidence="1">May be involved in transcriptional regulation.</text>
</comment>
<feature type="compositionally biased region" description="Pro residues" evidence="3">
    <location>
        <begin position="374"/>
        <end position="390"/>
    </location>
</feature>
<dbReference type="PANTHER" id="PTHR47595">
    <property type="entry name" value="HEAT SHOCK 70 KDA PROTEIN 14"/>
    <property type="match status" value="1"/>
</dbReference>
<name>A0A452HPV0_9SAUR</name>
<dbReference type="InterPro" id="IPR003309">
    <property type="entry name" value="SCAN_dom"/>
</dbReference>
<dbReference type="SUPFAM" id="SSF47353">
    <property type="entry name" value="Retrovirus capsid dimerization domain-like"/>
    <property type="match status" value="1"/>
</dbReference>
<feature type="compositionally biased region" description="Polar residues" evidence="3">
    <location>
        <begin position="532"/>
        <end position="541"/>
    </location>
</feature>
<dbReference type="InterPro" id="IPR041577">
    <property type="entry name" value="RT_RNaseH_2"/>
</dbReference>
<dbReference type="InterPro" id="IPR043128">
    <property type="entry name" value="Rev_trsase/Diguanyl_cyclase"/>
</dbReference>
<dbReference type="Gene3D" id="3.30.70.270">
    <property type="match status" value="1"/>
</dbReference>
<dbReference type="Gene3D" id="1.10.10.60">
    <property type="entry name" value="Homeodomain-like"/>
    <property type="match status" value="1"/>
</dbReference>
<feature type="region of interest" description="Disordered" evidence="3">
    <location>
        <begin position="315"/>
        <end position="352"/>
    </location>
</feature>
<dbReference type="Ensembl" id="ENSGAGT00000019430.1">
    <property type="protein sequence ID" value="ENSGAGP00000017026.1"/>
    <property type="gene ID" value="ENSGAGG00000012712.1"/>
</dbReference>
<evidence type="ECO:0000313" key="5">
    <source>
        <dbReference type="Ensembl" id="ENSGAGP00000017026.1"/>
    </source>
</evidence>
<dbReference type="Pfam" id="PF02023">
    <property type="entry name" value="SCAN"/>
    <property type="match status" value="1"/>
</dbReference>
<sequence>VLCSALSQKGLSFTFRQQFRSQTYPVGARPWLVAQTLKEACRRWLQPEARMAKEVTEQVVLEQFIHTLPARGRAWVLHHWPATLAAAVSLMEGFLATEASMGPTFRPPNLGPESLADCPTPLTKRHVWQFLGLVGYYQRFIPQFASITAPLTELLTKNSPRQVRWTLECEAAFRTLQRCLCQEPVLYSLDFSRKFTLQTQSCTAWISAGSLPFKRTRRRWIWAMSCLKKWMEETTWCCTLEAIQFQLHSSCRNYDTFGQISRDMMERGHDRATLQCKVKVKELQNAYRKAREANHCSGAAPATCRFYEELDTILGGNPTTPSTTMDTSESSRTKHEEEEQSGSKGAEEEEHTLASLDACRQELGPSAGMTAVSPPDPRAAPPRQYSPPPNSDALGHCLGRLNGSAGPGHGHSPGSIWILGERGHTRESVQCGVKVKELRQAYQKTKEANGRSGAGPKTCHFYAELHAILGGSTTSSPPLSMDSEVGVVILAMAEDSADGEDEGEEEEEDELAESTQHSVLPNCQELFLTQMELPSQATSPDNEAMEATSGECTF</sequence>
<dbReference type="SUPFAM" id="SSF56672">
    <property type="entry name" value="DNA/RNA polymerases"/>
    <property type="match status" value="1"/>
</dbReference>
<reference evidence="6" key="1">
    <citation type="journal article" date="2017" name="PLoS ONE">
        <title>The Agassiz's desert tortoise genome provides a resource for the conservation of a threatened species.</title>
        <authorList>
            <person name="Tollis M."/>
            <person name="DeNardo D.F."/>
            <person name="Cornelius J.A."/>
            <person name="Dolby G.A."/>
            <person name="Edwards T."/>
            <person name="Henen B.T."/>
            <person name="Karl A.E."/>
            <person name="Murphy R.W."/>
            <person name="Kusumi K."/>
        </authorList>
    </citation>
    <scope>NUCLEOTIDE SEQUENCE [LARGE SCALE GENOMIC DNA]</scope>
</reference>
<evidence type="ECO:0000256" key="1">
    <source>
        <dbReference type="ARBA" id="ARBA00003767"/>
    </source>
</evidence>
<dbReference type="InterPro" id="IPR043502">
    <property type="entry name" value="DNA/RNA_pol_sf"/>
</dbReference>
<dbReference type="PANTHER" id="PTHR47595:SF1">
    <property type="entry name" value="MYB_SANT-LIKE DNA-BINDING DOMAIN-CONTAINING PROTEIN"/>
    <property type="match status" value="1"/>
</dbReference>